<organism evidence="6 7">
    <name type="scientific">Oldenlandia corymbosa var. corymbosa</name>
    <dbReference type="NCBI Taxonomy" id="529605"/>
    <lineage>
        <taxon>Eukaryota</taxon>
        <taxon>Viridiplantae</taxon>
        <taxon>Streptophyta</taxon>
        <taxon>Embryophyta</taxon>
        <taxon>Tracheophyta</taxon>
        <taxon>Spermatophyta</taxon>
        <taxon>Magnoliopsida</taxon>
        <taxon>eudicotyledons</taxon>
        <taxon>Gunneridae</taxon>
        <taxon>Pentapetalae</taxon>
        <taxon>asterids</taxon>
        <taxon>lamiids</taxon>
        <taxon>Gentianales</taxon>
        <taxon>Rubiaceae</taxon>
        <taxon>Rubioideae</taxon>
        <taxon>Spermacoceae</taxon>
        <taxon>Hedyotis-Oldenlandia complex</taxon>
        <taxon>Oldenlandia</taxon>
    </lineage>
</organism>
<evidence type="ECO:0000256" key="4">
    <source>
        <dbReference type="ARBA" id="ARBA00023235"/>
    </source>
</evidence>
<proteinExistence type="inferred from homology"/>
<dbReference type="InterPro" id="IPR006145">
    <property type="entry name" value="PsdUridine_synth_RsuA/RluA"/>
</dbReference>
<evidence type="ECO:0000256" key="2">
    <source>
        <dbReference type="ARBA" id="ARBA00010876"/>
    </source>
</evidence>
<dbReference type="AlphaFoldDB" id="A0AAV1DD14"/>
<dbReference type="PANTHER" id="PTHR21600">
    <property type="entry name" value="MITOCHONDRIAL RNA PSEUDOURIDINE SYNTHASE"/>
    <property type="match status" value="1"/>
</dbReference>
<reference evidence="6" key="1">
    <citation type="submission" date="2023-03" db="EMBL/GenBank/DDBJ databases">
        <authorList>
            <person name="Julca I."/>
        </authorList>
    </citation>
    <scope>NUCLEOTIDE SEQUENCE</scope>
</reference>
<gene>
    <name evidence="6" type="ORF">OLC1_LOCUS13477</name>
</gene>
<dbReference type="InterPro" id="IPR050188">
    <property type="entry name" value="RluA_PseudoU_synthase"/>
</dbReference>
<dbReference type="Gene3D" id="3.30.2350.10">
    <property type="entry name" value="Pseudouridine synthase"/>
    <property type="match status" value="1"/>
</dbReference>
<name>A0AAV1DD14_OLDCO</name>
<keyword evidence="7" id="KW-1185">Reference proteome</keyword>
<evidence type="ECO:0000313" key="6">
    <source>
        <dbReference type="EMBL" id="CAI9104577.1"/>
    </source>
</evidence>
<comment type="subcellular location">
    <subcellularLocation>
        <location evidence="1">Mitochondrion</location>
    </subcellularLocation>
</comment>
<keyword evidence="3" id="KW-0496">Mitochondrion</keyword>
<feature type="domain" description="Pseudouridine synthase RsuA/RluA-like" evidence="5">
    <location>
        <begin position="194"/>
        <end position="364"/>
    </location>
</feature>
<dbReference type="SUPFAM" id="SSF55120">
    <property type="entry name" value="Pseudouridine synthase"/>
    <property type="match status" value="1"/>
</dbReference>
<dbReference type="GO" id="GO:0003723">
    <property type="term" value="F:RNA binding"/>
    <property type="evidence" value="ECO:0007669"/>
    <property type="project" value="InterPro"/>
</dbReference>
<keyword evidence="4" id="KW-0413">Isomerase</keyword>
<dbReference type="GO" id="GO:0009982">
    <property type="term" value="F:pseudouridine synthase activity"/>
    <property type="evidence" value="ECO:0007669"/>
    <property type="project" value="InterPro"/>
</dbReference>
<dbReference type="InterPro" id="IPR020103">
    <property type="entry name" value="PsdUridine_synth_cat_dom_sf"/>
</dbReference>
<dbReference type="GO" id="GO:0000455">
    <property type="term" value="P:enzyme-directed rRNA pseudouridine synthesis"/>
    <property type="evidence" value="ECO:0007669"/>
    <property type="project" value="TreeGrafter"/>
</dbReference>
<evidence type="ECO:0000256" key="3">
    <source>
        <dbReference type="ARBA" id="ARBA00023128"/>
    </source>
</evidence>
<dbReference type="Pfam" id="PF00849">
    <property type="entry name" value="PseudoU_synth_2"/>
    <property type="match status" value="1"/>
</dbReference>
<dbReference type="EMBL" id="OX459121">
    <property type="protein sequence ID" value="CAI9104577.1"/>
    <property type="molecule type" value="Genomic_DNA"/>
</dbReference>
<evidence type="ECO:0000259" key="5">
    <source>
        <dbReference type="Pfam" id="PF00849"/>
    </source>
</evidence>
<accession>A0AAV1DD14</accession>
<dbReference type="CDD" id="cd02869">
    <property type="entry name" value="PseudoU_synth_RluA_like"/>
    <property type="match status" value="1"/>
</dbReference>
<protein>
    <submittedName>
        <fullName evidence="6">OLC1v1003280C1</fullName>
    </submittedName>
</protein>
<evidence type="ECO:0000256" key="1">
    <source>
        <dbReference type="ARBA" id="ARBA00004173"/>
    </source>
</evidence>
<sequence>MADFSVIRRCVSRSSPLFAVFRLKESRTSNSFQLRCPYGSSAAVEEEEEDFGSYKIDKKENKWFTLPPFTPTVDGAVLGKAISRSHMSGREKGPSAVSTVTALKWVIRCCPELPRSLVQKLFRLRRVRRDSRNGEVQERQLKRVSAKDMLNSGDTLYLPVTVGKNVPSAKADDTCDEEEMKFLRNLILYKDQSIIVVNKPHGMPVQGGIGINRGLDELAAKYLRFNNSESPRLVHRLDRDCSGILVMGRSKLSTAALHSIFREKTLEAAEHDPDCRSQIIQKTYWALVVGSPRYPKGLISKPLGKVLIDNGRSDRITVFENIQSSSAQNAVTEYKVIGSSCHGFTWVELSPLTGRKHQLRVHCAEVLGTPIVGDYKYGWQAHKNLKHLSSSTLIKELYRELPKEKLDPFGLDFRDGSISDKQPRLHLHCKEMILPDISPVMQRVESSITDSDLKELRSIKLKAPLPLHMQMSWDLMNSDFQF</sequence>
<dbReference type="GO" id="GO:0005739">
    <property type="term" value="C:mitochondrion"/>
    <property type="evidence" value="ECO:0007669"/>
    <property type="project" value="UniProtKB-SubCell"/>
</dbReference>
<dbReference type="PANTHER" id="PTHR21600:SF81">
    <property type="entry name" value="21S RRNA PSEUDOURIDINE(2819) SYNTHASE"/>
    <property type="match status" value="1"/>
</dbReference>
<evidence type="ECO:0000313" key="7">
    <source>
        <dbReference type="Proteomes" id="UP001161247"/>
    </source>
</evidence>
<dbReference type="Proteomes" id="UP001161247">
    <property type="component" value="Chromosome 4"/>
</dbReference>
<comment type="similarity">
    <text evidence="2">Belongs to the pseudouridine synthase RluA family.</text>
</comment>